<proteinExistence type="inferred from homology"/>
<dbReference type="AlphaFoldDB" id="A0A167Y154"/>
<dbReference type="Pfam" id="PF08240">
    <property type="entry name" value="ADH_N"/>
    <property type="match status" value="1"/>
</dbReference>
<dbReference type="GO" id="GO:0005737">
    <property type="term" value="C:cytoplasm"/>
    <property type="evidence" value="ECO:0007669"/>
    <property type="project" value="TreeGrafter"/>
</dbReference>
<comment type="caution">
    <text evidence="9">The sequence shown here is derived from an EMBL/GenBank/DDBJ whole genome shotgun (WGS) entry which is preliminary data.</text>
</comment>
<comment type="similarity">
    <text evidence="3">Belongs to the zinc-containing alcohol dehydrogenase family.</text>
</comment>
<dbReference type="InterPro" id="IPR013149">
    <property type="entry name" value="ADH-like_C"/>
</dbReference>
<evidence type="ECO:0000256" key="4">
    <source>
        <dbReference type="ARBA" id="ARBA00022723"/>
    </source>
</evidence>
<evidence type="ECO:0000256" key="1">
    <source>
        <dbReference type="ARBA" id="ARBA00001947"/>
    </source>
</evidence>
<dbReference type="InterPro" id="IPR011032">
    <property type="entry name" value="GroES-like_sf"/>
</dbReference>
<dbReference type="OrthoDB" id="256333at2759"/>
<dbReference type="SUPFAM" id="SSF50129">
    <property type="entry name" value="GroES-like"/>
    <property type="match status" value="1"/>
</dbReference>
<dbReference type="InterPro" id="IPR036291">
    <property type="entry name" value="NAD(P)-bd_dom_sf"/>
</dbReference>
<dbReference type="Gene3D" id="3.90.180.10">
    <property type="entry name" value="Medium-chain alcohol dehydrogenases, catalytic domain"/>
    <property type="match status" value="1"/>
</dbReference>
<dbReference type="Pfam" id="PF00107">
    <property type="entry name" value="ADH_zinc_N"/>
    <property type="match status" value="1"/>
</dbReference>
<keyword evidence="4" id="KW-0479">Metal-binding</keyword>
<organism evidence="9 10">
    <name type="scientific">Niveomyces insectorum RCEF 264</name>
    <dbReference type="NCBI Taxonomy" id="1081102"/>
    <lineage>
        <taxon>Eukaryota</taxon>
        <taxon>Fungi</taxon>
        <taxon>Dikarya</taxon>
        <taxon>Ascomycota</taxon>
        <taxon>Pezizomycotina</taxon>
        <taxon>Sordariomycetes</taxon>
        <taxon>Hypocreomycetidae</taxon>
        <taxon>Hypocreales</taxon>
        <taxon>Cordycipitaceae</taxon>
        <taxon>Niveomyces</taxon>
    </lineage>
</organism>
<dbReference type="GO" id="GO:0046872">
    <property type="term" value="F:metal ion binding"/>
    <property type="evidence" value="ECO:0007669"/>
    <property type="project" value="UniProtKB-KW"/>
</dbReference>
<gene>
    <name evidence="9" type="ORF">SPI_02480</name>
</gene>
<feature type="domain" description="Alcohol dehydrogenase-like N-terminal" evidence="8">
    <location>
        <begin position="25"/>
        <end position="153"/>
    </location>
</feature>
<evidence type="ECO:0000259" key="8">
    <source>
        <dbReference type="Pfam" id="PF08240"/>
    </source>
</evidence>
<name>A0A167Y154_9HYPO</name>
<dbReference type="PANTHER" id="PTHR42940">
    <property type="entry name" value="ALCOHOL DEHYDROGENASE 1-RELATED"/>
    <property type="match status" value="1"/>
</dbReference>
<evidence type="ECO:0000256" key="2">
    <source>
        <dbReference type="ARBA" id="ARBA00005179"/>
    </source>
</evidence>
<dbReference type="GO" id="GO:0004022">
    <property type="term" value="F:alcohol dehydrogenase (NAD+) activity"/>
    <property type="evidence" value="ECO:0007669"/>
    <property type="project" value="TreeGrafter"/>
</dbReference>
<sequence>MQAVQVVEYHKPYRINTVPVPKDLGPYDLLVKIAVASYCHTDGMVVDGVLGGKLPITASHEGAGTVVAVGSAVAAAANAATADSNICFRVGDRVMCGMFLGACGRCVACTTGPECERQYCTGGYEGSPGAFDADGYFAAYARTDARWTTHLPDAVSFLAAAPLACAGRTVWRAVQKAILKADLKPGAWLAIVGAGGGLGHLGIQFARAAGLRVVGIDARDAGLQAAREAGAEAVLDARTGQTAVVAAVRVAMGAPEGSAVNTTRIQTGDGGADATLLLSDAPTAAALACAVTRIHGTVVVAAQPDTLVIPFQEIVMRDVQIVGTLITSPGESQAMVDFIAKHGVHVQMKTFDGLDQIEALLHHVHTGAIKGKAGIIVDAEQLKNEKVGKTD</sequence>
<comment type="cofactor">
    <cofactor evidence="1">
        <name>Zn(2+)</name>
        <dbReference type="ChEBI" id="CHEBI:29105"/>
    </cofactor>
</comment>
<keyword evidence="10" id="KW-1185">Reference proteome</keyword>
<keyword evidence="5" id="KW-0862">Zinc</keyword>
<evidence type="ECO:0000313" key="9">
    <source>
        <dbReference type="EMBL" id="OAA65693.1"/>
    </source>
</evidence>
<dbReference type="Proteomes" id="UP000076874">
    <property type="component" value="Unassembled WGS sequence"/>
</dbReference>
<dbReference type="EMBL" id="AZHD01000003">
    <property type="protein sequence ID" value="OAA65693.1"/>
    <property type="molecule type" value="Genomic_DNA"/>
</dbReference>
<dbReference type="InterPro" id="IPR013154">
    <property type="entry name" value="ADH-like_N"/>
</dbReference>
<evidence type="ECO:0000256" key="6">
    <source>
        <dbReference type="ARBA" id="ARBA00023002"/>
    </source>
</evidence>
<comment type="pathway">
    <text evidence="2">Secondary metabolite biosynthesis.</text>
</comment>
<protein>
    <submittedName>
        <fullName evidence="9">Alcohol dehydrogenase superfamily, zinc-type</fullName>
    </submittedName>
</protein>
<evidence type="ECO:0000256" key="3">
    <source>
        <dbReference type="ARBA" id="ARBA00008072"/>
    </source>
</evidence>
<evidence type="ECO:0000256" key="5">
    <source>
        <dbReference type="ARBA" id="ARBA00022833"/>
    </source>
</evidence>
<feature type="domain" description="Alcohol dehydrogenase-like C-terminal" evidence="7">
    <location>
        <begin position="197"/>
        <end position="340"/>
    </location>
</feature>
<dbReference type="SUPFAM" id="SSF51735">
    <property type="entry name" value="NAD(P)-binding Rossmann-fold domains"/>
    <property type="match status" value="1"/>
</dbReference>
<dbReference type="STRING" id="1081102.A0A167Y154"/>
<keyword evidence="6" id="KW-0560">Oxidoreductase</keyword>
<dbReference type="PANTHER" id="PTHR42940:SF8">
    <property type="entry name" value="VACUOLAR PROTEIN SORTING-ASSOCIATED PROTEIN 11"/>
    <property type="match status" value="1"/>
</dbReference>
<reference evidence="9 10" key="1">
    <citation type="journal article" date="2016" name="Genome Biol. Evol.">
        <title>Divergent and convergent evolution of fungal pathogenicity.</title>
        <authorList>
            <person name="Shang Y."/>
            <person name="Xiao G."/>
            <person name="Zheng P."/>
            <person name="Cen K."/>
            <person name="Zhan S."/>
            <person name="Wang C."/>
        </authorList>
    </citation>
    <scope>NUCLEOTIDE SEQUENCE [LARGE SCALE GENOMIC DNA]</scope>
    <source>
        <strain evidence="9 10">RCEF 264</strain>
    </source>
</reference>
<accession>A0A167Y154</accession>
<evidence type="ECO:0000313" key="10">
    <source>
        <dbReference type="Proteomes" id="UP000076874"/>
    </source>
</evidence>
<dbReference type="Gene3D" id="3.40.50.720">
    <property type="entry name" value="NAD(P)-binding Rossmann-like Domain"/>
    <property type="match status" value="1"/>
</dbReference>
<evidence type="ECO:0000259" key="7">
    <source>
        <dbReference type="Pfam" id="PF00107"/>
    </source>
</evidence>